<feature type="domain" description="4Fe4S-binding SPASM" evidence="6">
    <location>
        <begin position="332"/>
        <end position="387"/>
    </location>
</feature>
<keyword evidence="1" id="KW-0949">S-adenosyl-L-methionine</keyword>
<organism evidence="7 8">
    <name type="scientific">Paenibacillus oralis</name>
    <dbReference type="NCBI Taxonomy" id="2490856"/>
    <lineage>
        <taxon>Bacteria</taxon>
        <taxon>Bacillati</taxon>
        <taxon>Bacillota</taxon>
        <taxon>Bacilli</taxon>
        <taxon>Bacillales</taxon>
        <taxon>Paenibacillaceae</taxon>
        <taxon>Paenibacillus</taxon>
    </lineage>
</organism>
<keyword evidence="8" id="KW-1185">Reference proteome</keyword>
<evidence type="ECO:0000256" key="2">
    <source>
        <dbReference type="ARBA" id="ARBA00022723"/>
    </source>
</evidence>
<name>A0A3P3U181_9BACL</name>
<keyword evidence="2" id="KW-0479">Metal-binding</keyword>
<dbReference type="PANTHER" id="PTHR11228">
    <property type="entry name" value="RADICAL SAM DOMAIN PROTEIN"/>
    <property type="match status" value="1"/>
</dbReference>
<dbReference type="RefSeq" id="WP_128631917.1">
    <property type="nucleotide sequence ID" value="NZ_RRCN01000001.1"/>
</dbReference>
<dbReference type="GO" id="GO:0003824">
    <property type="term" value="F:catalytic activity"/>
    <property type="evidence" value="ECO:0007669"/>
    <property type="project" value="InterPro"/>
</dbReference>
<keyword evidence="3" id="KW-0408">Iron</keyword>
<evidence type="ECO:0000256" key="4">
    <source>
        <dbReference type="ARBA" id="ARBA00023014"/>
    </source>
</evidence>
<evidence type="ECO:0000259" key="5">
    <source>
        <dbReference type="Pfam" id="PF04055"/>
    </source>
</evidence>
<dbReference type="InterPro" id="IPR058240">
    <property type="entry name" value="rSAM_sf"/>
</dbReference>
<evidence type="ECO:0000313" key="7">
    <source>
        <dbReference type="EMBL" id="RRJ64097.1"/>
    </source>
</evidence>
<dbReference type="InterPro" id="IPR023885">
    <property type="entry name" value="4Fe4S-binding_SPASM_dom"/>
</dbReference>
<dbReference type="CDD" id="cd21109">
    <property type="entry name" value="SPASM"/>
    <property type="match status" value="1"/>
</dbReference>
<dbReference type="Proteomes" id="UP000267017">
    <property type="component" value="Unassembled WGS sequence"/>
</dbReference>
<dbReference type="Gene3D" id="3.20.20.70">
    <property type="entry name" value="Aldolase class I"/>
    <property type="match status" value="1"/>
</dbReference>
<dbReference type="Pfam" id="PF13186">
    <property type="entry name" value="SPASM"/>
    <property type="match status" value="1"/>
</dbReference>
<gene>
    <name evidence="7" type="ORF">EHV15_15035</name>
</gene>
<evidence type="ECO:0000313" key="8">
    <source>
        <dbReference type="Proteomes" id="UP000267017"/>
    </source>
</evidence>
<comment type="caution">
    <text evidence="7">The sequence shown here is derived from an EMBL/GenBank/DDBJ whole genome shotgun (WGS) entry which is preliminary data.</text>
</comment>
<dbReference type="EMBL" id="RRCN01000001">
    <property type="protein sequence ID" value="RRJ64097.1"/>
    <property type="molecule type" value="Genomic_DNA"/>
</dbReference>
<keyword evidence="4" id="KW-0411">Iron-sulfur</keyword>
<dbReference type="CDD" id="cd01335">
    <property type="entry name" value="Radical_SAM"/>
    <property type="match status" value="1"/>
</dbReference>
<accession>A0A3P3U181</accession>
<dbReference type="NCBIfam" id="TIGR04085">
    <property type="entry name" value="rSAM_more_4Fe4S"/>
    <property type="match status" value="1"/>
</dbReference>
<dbReference type="InterPro" id="IPR013785">
    <property type="entry name" value="Aldolase_TIM"/>
</dbReference>
<evidence type="ECO:0000259" key="6">
    <source>
        <dbReference type="Pfam" id="PF13186"/>
    </source>
</evidence>
<evidence type="ECO:0000256" key="1">
    <source>
        <dbReference type="ARBA" id="ARBA00022691"/>
    </source>
</evidence>
<evidence type="ECO:0000256" key="3">
    <source>
        <dbReference type="ARBA" id="ARBA00023004"/>
    </source>
</evidence>
<protein>
    <submittedName>
        <fullName evidence="7">Radical SAM protein</fullName>
    </submittedName>
</protein>
<feature type="domain" description="Radical SAM core" evidence="5">
    <location>
        <begin position="110"/>
        <end position="276"/>
    </location>
</feature>
<sequence>MYFRLSSLVYLTKGCNSSLYDMKNNKIVLLDQAASQFIGHCEANNEIEAYPDYQMFQERIHLLLNQLEDWGMGKYYAAKTHIEKYRFNMPATMKGFNTPVPYFVRVYLELGGVCIQDCSFCDSASYSNWMGCRSCVGSKTGSPAGNMDYEAIIDVLRNLEVKELILRGGSPLLEWETLNRIAAYAAKVYEPLALTVITNGTEASFEQIKTMYEAYPGFKLNIVLFGVESVSSCADSGTEELIAAQCRLLDRLSEAKLPVAITLQLTGMNRDGAEEMIGAIGARWGIKPMVSEVVASDGREQLTHIKGDAKPIARYKYEQEFFMRQQYNTCLYGVFSIDSLGNVTSCPEIREIIGNIREEGIMSVLSKDRLYDFWEMTKNKVSHCRNCSMKYFCSDCSVFEVEANERDGLHQAYCSVAAASDSAASIMATDFKADDFITRLYL</sequence>
<dbReference type="InterPro" id="IPR007197">
    <property type="entry name" value="rSAM"/>
</dbReference>
<dbReference type="PANTHER" id="PTHR11228:SF34">
    <property type="entry name" value="TUNGSTEN-CONTAINING ALDEHYDE FERREDOXIN OXIDOREDUCTASE COFACTOR MODIFYING PROTEIN"/>
    <property type="match status" value="1"/>
</dbReference>
<dbReference type="AlphaFoldDB" id="A0A3P3U181"/>
<proteinExistence type="predicted"/>
<dbReference type="SFLD" id="SFLDG01067">
    <property type="entry name" value="SPASM/twitch_domain_containing"/>
    <property type="match status" value="1"/>
</dbReference>
<dbReference type="SFLD" id="SFLDS00029">
    <property type="entry name" value="Radical_SAM"/>
    <property type="match status" value="1"/>
</dbReference>
<dbReference type="GO" id="GO:0051536">
    <property type="term" value="F:iron-sulfur cluster binding"/>
    <property type="evidence" value="ECO:0007669"/>
    <property type="project" value="UniProtKB-KW"/>
</dbReference>
<dbReference type="GO" id="GO:0046872">
    <property type="term" value="F:metal ion binding"/>
    <property type="evidence" value="ECO:0007669"/>
    <property type="project" value="UniProtKB-KW"/>
</dbReference>
<reference evidence="7 8" key="1">
    <citation type="submission" date="2018-11" db="EMBL/GenBank/DDBJ databases">
        <title>Genome sequencing of Paenibacillus sp. KCOM 3021 (= ChDC PVNT-B20).</title>
        <authorList>
            <person name="Kook J.-K."/>
            <person name="Park S.-N."/>
            <person name="Lim Y.K."/>
        </authorList>
    </citation>
    <scope>NUCLEOTIDE SEQUENCE [LARGE SCALE GENOMIC DNA]</scope>
    <source>
        <strain evidence="7 8">KCOM 3021</strain>
    </source>
</reference>
<dbReference type="InterPro" id="IPR050377">
    <property type="entry name" value="Radical_SAM_PqqE_MftC-like"/>
</dbReference>
<dbReference type="OrthoDB" id="1854625at2"/>
<dbReference type="Pfam" id="PF04055">
    <property type="entry name" value="Radical_SAM"/>
    <property type="match status" value="1"/>
</dbReference>
<dbReference type="SUPFAM" id="SSF102114">
    <property type="entry name" value="Radical SAM enzymes"/>
    <property type="match status" value="1"/>
</dbReference>